<proteinExistence type="predicted"/>
<gene>
    <name evidence="2" type="ORF">DYU11_00980</name>
</gene>
<keyword evidence="1" id="KW-1133">Transmembrane helix</keyword>
<sequence length="165" mass="18134">MNLYNRLLWGFFLLTIALAALVGITIFWGNEVMQQLHHSTLVLSDTLGVVCAVMGAWALLNRQTINTATFMATVVLGLSLFIVLLLPEVSAFTPIVPSLGILILMLLAVFALLRRDRHAVWIVLAAMAMGLATKANAFGNYIHPTDFDHYASALALWFFGKATEQ</sequence>
<feature type="transmembrane region" description="Helical" evidence="1">
    <location>
        <begin position="41"/>
        <end position="60"/>
    </location>
</feature>
<dbReference type="OrthoDB" id="951869at2"/>
<evidence type="ECO:0000256" key="1">
    <source>
        <dbReference type="SAM" id="Phobius"/>
    </source>
</evidence>
<evidence type="ECO:0000313" key="3">
    <source>
        <dbReference type="Proteomes" id="UP000283523"/>
    </source>
</evidence>
<reference evidence="2 3" key="1">
    <citation type="submission" date="2018-08" db="EMBL/GenBank/DDBJ databases">
        <title>Fibrisoma montanum sp. nov., isolated from Danxia mountain soil.</title>
        <authorList>
            <person name="Huang Y."/>
        </authorList>
    </citation>
    <scope>NUCLEOTIDE SEQUENCE [LARGE SCALE GENOMIC DNA]</scope>
    <source>
        <strain evidence="2 3">HYT19</strain>
    </source>
</reference>
<accession>A0A418MK72</accession>
<name>A0A418MK72_9BACT</name>
<feature type="transmembrane region" description="Helical" evidence="1">
    <location>
        <begin position="67"/>
        <end position="86"/>
    </location>
</feature>
<dbReference type="InterPro" id="IPR054235">
    <property type="entry name" value="DUF6962"/>
</dbReference>
<evidence type="ECO:0000313" key="2">
    <source>
        <dbReference type="EMBL" id="RIV27822.1"/>
    </source>
</evidence>
<dbReference type="EMBL" id="QXED01000001">
    <property type="protein sequence ID" value="RIV27822.1"/>
    <property type="molecule type" value="Genomic_DNA"/>
</dbReference>
<comment type="caution">
    <text evidence="2">The sequence shown here is derived from an EMBL/GenBank/DDBJ whole genome shotgun (WGS) entry which is preliminary data.</text>
</comment>
<feature type="transmembrane region" description="Helical" evidence="1">
    <location>
        <begin position="7"/>
        <end position="29"/>
    </location>
</feature>
<keyword evidence="3" id="KW-1185">Reference proteome</keyword>
<keyword evidence="1" id="KW-0812">Transmembrane</keyword>
<protein>
    <submittedName>
        <fullName evidence="2">Uncharacterized protein</fullName>
    </submittedName>
</protein>
<feature type="transmembrane region" description="Helical" evidence="1">
    <location>
        <begin position="92"/>
        <end position="113"/>
    </location>
</feature>
<dbReference type="Pfam" id="PF22285">
    <property type="entry name" value="DUF6962"/>
    <property type="match status" value="1"/>
</dbReference>
<organism evidence="2 3">
    <name type="scientific">Fibrisoma montanum</name>
    <dbReference type="NCBI Taxonomy" id="2305895"/>
    <lineage>
        <taxon>Bacteria</taxon>
        <taxon>Pseudomonadati</taxon>
        <taxon>Bacteroidota</taxon>
        <taxon>Cytophagia</taxon>
        <taxon>Cytophagales</taxon>
        <taxon>Spirosomataceae</taxon>
        <taxon>Fibrisoma</taxon>
    </lineage>
</organism>
<keyword evidence="1" id="KW-0472">Membrane</keyword>
<dbReference type="AlphaFoldDB" id="A0A418MK72"/>
<dbReference type="Proteomes" id="UP000283523">
    <property type="component" value="Unassembled WGS sequence"/>
</dbReference>
<feature type="transmembrane region" description="Helical" evidence="1">
    <location>
        <begin position="120"/>
        <end position="142"/>
    </location>
</feature>